<proteinExistence type="predicted"/>
<dbReference type="PANTHER" id="PTHR42886">
    <property type="entry name" value="RE40534P-RELATED"/>
    <property type="match status" value="1"/>
</dbReference>
<dbReference type="Pfam" id="PF12146">
    <property type="entry name" value="Hydrolase_4"/>
    <property type="match status" value="1"/>
</dbReference>
<dbReference type="eggNOG" id="KOG4667">
    <property type="taxonomic scope" value="Eukaryota"/>
</dbReference>
<dbReference type="STRING" id="981085.W9R611"/>
<accession>W9R611</accession>
<name>W9R611_9ROSA</name>
<feature type="domain" description="Serine aminopeptidase S33" evidence="1">
    <location>
        <begin position="36"/>
        <end position="115"/>
    </location>
</feature>
<dbReference type="AlphaFoldDB" id="W9R611"/>
<evidence type="ECO:0000313" key="2">
    <source>
        <dbReference type="EMBL" id="EXB38857.1"/>
    </source>
</evidence>
<reference evidence="3" key="1">
    <citation type="submission" date="2013-01" db="EMBL/GenBank/DDBJ databases">
        <title>Draft Genome Sequence of a Mulberry Tree, Morus notabilis C.K. Schneid.</title>
        <authorList>
            <person name="He N."/>
            <person name="Zhao S."/>
        </authorList>
    </citation>
    <scope>NUCLEOTIDE SEQUENCE</scope>
</reference>
<organism evidence="2 3">
    <name type="scientific">Morus notabilis</name>
    <dbReference type="NCBI Taxonomy" id="981085"/>
    <lineage>
        <taxon>Eukaryota</taxon>
        <taxon>Viridiplantae</taxon>
        <taxon>Streptophyta</taxon>
        <taxon>Embryophyta</taxon>
        <taxon>Tracheophyta</taxon>
        <taxon>Spermatophyta</taxon>
        <taxon>Magnoliopsida</taxon>
        <taxon>eudicotyledons</taxon>
        <taxon>Gunneridae</taxon>
        <taxon>Pentapetalae</taxon>
        <taxon>rosids</taxon>
        <taxon>fabids</taxon>
        <taxon>Rosales</taxon>
        <taxon>Moraceae</taxon>
        <taxon>Moreae</taxon>
        <taxon>Morus</taxon>
    </lineage>
</organism>
<evidence type="ECO:0000313" key="3">
    <source>
        <dbReference type="Proteomes" id="UP000030645"/>
    </source>
</evidence>
<keyword evidence="3" id="KW-1185">Reference proteome</keyword>
<evidence type="ECO:0000259" key="1">
    <source>
        <dbReference type="Pfam" id="PF12146"/>
    </source>
</evidence>
<dbReference type="PANTHER" id="PTHR42886:SF53">
    <property type="entry name" value="ALPHA_BETA-HYDROLASES SUPERFAMILY PROTEIN"/>
    <property type="match status" value="1"/>
</dbReference>
<gene>
    <name evidence="2" type="ORF">L484_027291</name>
</gene>
<dbReference type="Proteomes" id="UP000030645">
    <property type="component" value="Unassembled WGS sequence"/>
</dbReference>
<dbReference type="SUPFAM" id="SSF53474">
    <property type="entry name" value="alpha/beta-Hydrolases"/>
    <property type="match status" value="1"/>
</dbReference>
<dbReference type="Gene3D" id="3.40.50.1820">
    <property type="entry name" value="alpha/beta hydrolase"/>
    <property type="match status" value="1"/>
</dbReference>
<protein>
    <recommendedName>
        <fullName evidence="1">Serine aminopeptidase S33 domain-containing protein</fullName>
    </recommendedName>
</protein>
<dbReference type="InterPro" id="IPR029058">
    <property type="entry name" value="AB_hydrolase_fold"/>
</dbReference>
<sequence>MAQAAENPVVQQKRLIIPNKYGEKLVGLLHDTGSVEIVILCHGFQATKEYRIMTNVAGALEKEGISAFRLDFSGNGESEGTFECGNYKKEADDLHAVIEHFSGANHVISGILGHSKVKDSRIMMRDLQITKKRKKPSDLTSSVGHGAVLSFSRRS</sequence>
<dbReference type="InterPro" id="IPR022742">
    <property type="entry name" value="Hydrolase_4"/>
</dbReference>
<dbReference type="EMBL" id="KE343704">
    <property type="protein sequence ID" value="EXB38857.1"/>
    <property type="molecule type" value="Genomic_DNA"/>
</dbReference>